<dbReference type="PANTHER" id="PTHR34524:SF6">
    <property type="entry name" value="CALCYPHOSINE LIKE"/>
    <property type="match status" value="1"/>
</dbReference>
<dbReference type="PROSITE" id="PS50222">
    <property type="entry name" value="EF_HAND_2"/>
    <property type="match status" value="1"/>
</dbReference>
<gene>
    <name evidence="6" type="ORF">THRCLA_22903</name>
</gene>
<name>A0A1V9YQA0_9STRA</name>
<dbReference type="CDD" id="cd00051">
    <property type="entry name" value="EFh"/>
    <property type="match status" value="1"/>
</dbReference>
<dbReference type="AlphaFoldDB" id="A0A1V9YQA0"/>
<evidence type="ECO:0000256" key="3">
    <source>
        <dbReference type="ARBA" id="ARBA00022837"/>
    </source>
</evidence>
<dbReference type="STRING" id="74557.A0A1V9YQA0"/>
<dbReference type="Gene3D" id="1.10.238.10">
    <property type="entry name" value="EF-hand"/>
    <property type="match status" value="2"/>
</dbReference>
<dbReference type="OrthoDB" id="26525at2759"/>
<evidence type="ECO:0000313" key="7">
    <source>
        <dbReference type="Proteomes" id="UP000243217"/>
    </source>
</evidence>
<evidence type="ECO:0000259" key="5">
    <source>
        <dbReference type="PROSITE" id="PS51498"/>
    </source>
</evidence>
<dbReference type="SUPFAM" id="SSF47473">
    <property type="entry name" value="EF-hand"/>
    <property type="match status" value="2"/>
</dbReference>
<dbReference type="PROSITE" id="PS51498">
    <property type="entry name" value="MABP"/>
    <property type="match status" value="1"/>
</dbReference>
<feature type="domain" description="EF-hand" evidence="4">
    <location>
        <begin position="595"/>
        <end position="630"/>
    </location>
</feature>
<comment type="caution">
    <text evidence="6">The sequence shown here is derived from an EMBL/GenBank/DDBJ whole genome shotgun (WGS) entry which is preliminary data.</text>
</comment>
<dbReference type="GO" id="GO:0005737">
    <property type="term" value="C:cytoplasm"/>
    <property type="evidence" value="ECO:0007669"/>
    <property type="project" value="UniProtKB-ARBA"/>
</dbReference>
<reference evidence="6 7" key="1">
    <citation type="journal article" date="2014" name="Genome Biol. Evol.">
        <title>The secreted proteins of Achlya hypogyna and Thraustotheca clavata identify the ancestral oomycete secretome and reveal gene acquisitions by horizontal gene transfer.</title>
        <authorList>
            <person name="Misner I."/>
            <person name="Blouin N."/>
            <person name="Leonard G."/>
            <person name="Richards T.A."/>
            <person name="Lane C.E."/>
        </authorList>
    </citation>
    <scope>NUCLEOTIDE SEQUENCE [LARGE SCALE GENOMIC DNA]</scope>
    <source>
        <strain evidence="6 7">ATCC 34112</strain>
    </source>
</reference>
<protein>
    <submittedName>
        <fullName evidence="6">Uncharacterized protein</fullName>
    </submittedName>
</protein>
<evidence type="ECO:0000256" key="2">
    <source>
        <dbReference type="ARBA" id="ARBA00022737"/>
    </source>
</evidence>
<dbReference type="SMART" id="SM00054">
    <property type="entry name" value="EFh"/>
    <property type="match status" value="3"/>
</dbReference>
<dbReference type="InterPro" id="IPR002048">
    <property type="entry name" value="EF_hand_dom"/>
</dbReference>
<feature type="non-terminal residue" evidence="6">
    <location>
        <position position="647"/>
    </location>
</feature>
<dbReference type="GO" id="GO:0005509">
    <property type="term" value="F:calcium ion binding"/>
    <property type="evidence" value="ECO:0007669"/>
    <property type="project" value="InterPro"/>
</dbReference>
<dbReference type="PANTHER" id="PTHR34524">
    <property type="entry name" value="CALCYPHOSIN"/>
    <property type="match status" value="1"/>
</dbReference>
<keyword evidence="3" id="KW-0106">Calcium</keyword>
<evidence type="ECO:0000259" key="4">
    <source>
        <dbReference type="PROSITE" id="PS50222"/>
    </source>
</evidence>
<dbReference type="PROSITE" id="PS00018">
    <property type="entry name" value="EF_HAND_1"/>
    <property type="match status" value="1"/>
</dbReference>
<dbReference type="Proteomes" id="UP000243217">
    <property type="component" value="Unassembled WGS sequence"/>
</dbReference>
<dbReference type="InterPro" id="IPR051581">
    <property type="entry name" value="Ca-bind"/>
</dbReference>
<keyword evidence="2" id="KW-0677">Repeat</keyword>
<evidence type="ECO:0000313" key="6">
    <source>
        <dbReference type="EMBL" id="OQR87929.1"/>
    </source>
</evidence>
<feature type="domain" description="MABP" evidence="5">
    <location>
        <begin position="273"/>
        <end position="426"/>
    </location>
</feature>
<keyword evidence="7" id="KW-1185">Reference proteome</keyword>
<dbReference type="InterPro" id="IPR023341">
    <property type="entry name" value="MABP"/>
</dbReference>
<organism evidence="6 7">
    <name type="scientific">Thraustotheca clavata</name>
    <dbReference type="NCBI Taxonomy" id="74557"/>
    <lineage>
        <taxon>Eukaryota</taxon>
        <taxon>Sar</taxon>
        <taxon>Stramenopiles</taxon>
        <taxon>Oomycota</taxon>
        <taxon>Saprolegniomycetes</taxon>
        <taxon>Saprolegniales</taxon>
        <taxon>Achlyaceae</taxon>
        <taxon>Thraustotheca</taxon>
    </lineage>
</organism>
<dbReference type="Pfam" id="PF13499">
    <property type="entry name" value="EF-hand_7"/>
    <property type="match status" value="1"/>
</dbReference>
<accession>A0A1V9YQA0</accession>
<dbReference type="EMBL" id="JNBS01003363">
    <property type="protein sequence ID" value="OQR87929.1"/>
    <property type="molecule type" value="Genomic_DNA"/>
</dbReference>
<evidence type="ECO:0000256" key="1">
    <source>
        <dbReference type="ARBA" id="ARBA00022723"/>
    </source>
</evidence>
<dbReference type="Gene3D" id="2.100.10.50">
    <property type="match status" value="1"/>
</dbReference>
<dbReference type="InterPro" id="IPR018247">
    <property type="entry name" value="EF_Hand_1_Ca_BS"/>
</dbReference>
<proteinExistence type="predicted"/>
<keyword evidence="1" id="KW-0479">Metal-binding</keyword>
<sequence length="647" mass="73849">MTASPPKDTKSIEDKPKLVQATAPPLDVDTHPLLANLRLDGKEIGAYMLCKFSDDVLGHRARQIFREKASSIKGENGIYYYLKDLFKTFSVDEIPSTTKSKPMFSMMKKSTPKTTSDYYLEEHQFRKLMASDPAFECLVAQEDTSILFQRILNSSTKIKLSLLDFLEFCLLDRVQLLVLLCKYWYSLRKLKLSDNELLEIFRRMTEITHDGQISPSLFGNAIGREFDLVLTTGEIDVLLQMLDYDGDGLVKPPDFEAFYKDTERFQSLLFDELPAITDLKFSTTEEEAAELKREGYQMYPRNIWASHPHGHLYLWYKRDPSKVAIEAIEYSTTNQDKDLMARGYVCFNVAKPFYKKYIYIKYATSKPSSAIQTPAIVDICITGGHLLDEQSASLWIPPCRGFKRIVGSLDQKVNKRGVYLWTRSVSPVSDIVSYNPISTLNTTTATATIPIEEIDALEYQMRSTVRRRCPTDADGVLNFLKLFQAFDVKNRKYLTMNKIKTGLIGLGCRLDVKRFQEVWKRIDIHNTKKIDFDTLLVFVVWTDTEIDAIAETLQRALTATSSHYRLIFTSNNAIGDGKWSRSDFLKLLAANQILVTSEELVKIMQRFDVNKDGVVDYADFLKFVTGICDVQARMAARIAHAASVFQG</sequence>
<dbReference type="InterPro" id="IPR011992">
    <property type="entry name" value="EF-hand-dom_pair"/>
</dbReference>